<evidence type="ECO:0008006" key="3">
    <source>
        <dbReference type="Google" id="ProtNLM"/>
    </source>
</evidence>
<dbReference type="InterPro" id="IPR011330">
    <property type="entry name" value="Glyco_hydro/deAcase_b/a-brl"/>
</dbReference>
<reference evidence="1 2" key="1">
    <citation type="submission" date="2018-05" db="EMBL/GenBank/DDBJ databases">
        <title>Paenibacillus flagellatus sp. nov., isolated from selenium mineral soil.</title>
        <authorList>
            <person name="Dai X."/>
        </authorList>
    </citation>
    <scope>NUCLEOTIDE SEQUENCE [LARGE SCALE GENOMIC DNA]</scope>
    <source>
        <strain evidence="1 2">DXL2</strain>
    </source>
</reference>
<sequence>MWRQGRDEYAPYLFEILRQAGFAYRAWTPEAWLNERPAGITIVIGLDESADWSSVFQAYCDNGNAVLAVGDTHGLDGALGVRRVRAAKEGWIGWNGSPLADGLRSSFHFFGAALVTTAEGVDAHGEIETLAGAKNGHPAVTVKRCSAGAAALFAVDLARTFCLIQQGMPVLKDGVPSPDGTGAIDDDIYKSDDGVVLDWVRDRDSVEGGAPFYLHPIVDEFRIVFVRLLHRLRETASRPLAQVWFWPEGREAIGHISHDTDGNLVDAAGMMLDRLKEADVRSSWCVIMPGYPEDVYRRIVADGHEVALHYNALEAEGAYWDEGLFNEQLDRLKSRMAAIGEPTRIWTNKNHYLRWEGGVQFYAWCEKAGIVVEQSKGGTKQGNKGFSAGTCHPYLPVADAAERNRTMGVYSNPTLAWDPPVPLRCTAAEARALVDRSKDVYGVAHFLYHPSSFKTYGAEVGDAFVELIRYGKEQGLPWWTAVELYRWLELRRTVEATVEEDALLIRAGGDCAGLTILLPADSVPAEGTAASVVRSVRAVERFGLRLQEWVLDAPRGELRIPLRVTVGAAG</sequence>
<evidence type="ECO:0000313" key="2">
    <source>
        <dbReference type="Proteomes" id="UP000247476"/>
    </source>
</evidence>
<keyword evidence="2" id="KW-1185">Reference proteome</keyword>
<dbReference type="Gene3D" id="3.20.20.370">
    <property type="entry name" value="Glycoside hydrolase/deacetylase"/>
    <property type="match status" value="1"/>
</dbReference>
<protein>
    <recommendedName>
        <fullName evidence="3">NodB homology domain-containing protein</fullName>
    </recommendedName>
</protein>
<dbReference type="SUPFAM" id="SSF88713">
    <property type="entry name" value="Glycoside hydrolase/deacetylase"/>
    <property type="match status" value="1"/>
</dbReference>
<name>A0A2V5JU89_9BACL</name>
<comment type="caution">
    <text evidence="1">The sequence shown here is derived from an EMBL/GenBank/DDBJ whole genome shotgun (WGS) entry which is preliminary data.</text>
</comment>
<dbReference type="GO" id="GO:0005975">
    <property type="term" value="P:carbohydrate metabolic process"/>
    <property type="evidence" value="ECO:0007669"/>
    <property type="project" value="InterPro"/>
</dbReference>
<gene>
    <name evidence="1" type="ORF">DLM86_31080</name>
</gene>
<proteinExistence type="predicted"/>
<dbReference type="AlphaFoldDB" id="A0A2V5JU89"/>
<dbReference type="EMBL" id="QJVJ01000024">
    <property type="protein sequence ID" value="PYI50028.1"/>
    <property type="molecule type" value="Genomic_DNA"/>
</dbReference>
<organism evidence="1 2">
    <name type="scientific">Paenibacillus flagellatus</name>
    <dbReference type="NCBI Taxonomy" id="2211139"/>
    <lineage>
        <taxon>Bacteria</taxon>
        <taxon>Bacillati</taxon>
        <taxon>Bacillota</taxon>
        <taxon>Bacilli</taxon>
        <taxon>Bacillales</taxon>
        <taxon>Paenibacillaceae</taxon>
        <taxon>Paenibacillus</taxon>
    </lineage>
</organism>
<dbReference type="Proteomes" id="UP000247476">
    <property type="component" value="Unassembled WGS sequence"/>
</dbReference>
<evidence type="ECO:0000313" key="1">
    <source>
        <dbReference type="EMBL" id="PYI50028.1"/>
    </source>
</evidence>
<accession>A0A2V5JU89</accession>